<sequence>MIGRLEFKRAVSSIQPGGGTNLIAGLEPGYQQVLANFRTEYTNRVLFLTDGVGESQGILDMAETYKEMGINVSTIGVGTDFDLELMVEISKRGGGSPESQR</sequence>
<accession>X1J6Z6</accession>
<dbReference type="AlphaFoldDB" id="X1J6Z6"/>
<proteinExistence type="predicted"/>
<comment type="caution">
    <text evidence="2">The sequence shown here is derived from an EMBL/GenBank/DDBJ whole genome shotgun (WGS) entry which is preliminary data.</text>
</comment>
<name>X1J6Z6_9ZZZZ</name>
<evidence type="ECO:0000259" key="1">
    <source>
        <dbReference type="PROSITE" id="PS50234"/>
    </source>
</evidence>
<dbReference type="Gene3D" id="3.40.50.410">
    <property type="entry name" value="von Willebrand factor, type A domain"/>
    <property type="match status" value="1"/>
</dbReference>
<dbReference type="Pfam" id="PF00092">
    <property type="entry name" value="VWA"/>
    <property type="match status" value="1"/>
</dbReference>
<evidence type="ECO:0000313" key="2">
    <source>
        <dbReference type="EMBL" id="GAH65518.1"/>
    </source>
</evidence>
<dbReference type="InterPro" id="IPR036465">
    <property type="entry name" value="vWFA_dom_sf"/>
</dbReference>
<organism evidence="2">
    <name type="scientific">marine sediment metagenome</name>
    <dbReference type="NCBI Taxonomy" id="412755"/>
    <lineage>
        <taxon>unclassified sequences</taxon>
        <taxon>metagenomes</taxon>
        <taxon>ecological metagenomes</taxon>
    </lineage>
</organism>
<dbReference type="PROSITE" id="PS50234">
    <property type="entry name" value="VWFA"/>
    <property type="match status" value="1"/>
</dbReference>
<dbReference type="EMBL" id="BARU01033273">
    <property type="protein sequence ID" value="GAH65518.1"/>
    <property type="molecule type" value="Genomic_DNA"/>
</dbReference>
<feature type="domain" description="VWFA" evidence="1">
    <location>
        <begin position="1"/>
        <end position="101"/>
    </location>
</feature>
<gene>
    <name evidence="2" type="ORF">S03H2_52382</name>
</gene>
<dbReference type="SUPFAM" id="SSF53300">
    <property type="entry name" value="vWA-like"/>
    <property type="match status" value="1"/>
</dbReference>
<protein>
    <recommendedName>
        <fullName evidence="1">VWFA domain-containing protein</fullName>
    </recommendedName>
</protein>
<dbReference type="InterPro" id="IPR002035">
    <property type="entry name" value="VWF_A"/>
</dbReference>
<reference evidence="2" key="1">
    <citation type="journal article" date="2014" name="Front. Microbiol.">
        <title>High frequency of phylogenetically diverse reductive dehalogenase-homologous genes in deep subseafloor sedimentary metagenomes.</title>
        <authorList>
            <person name="Kawai M."/>
            <person name="Futagami T."/>
            <person name="Toyoda A."/>
            <person name="Takaki Y."/>
            <person name="Nishi S."/>
            <person name="Hori S."/>
            <person name="Arai W."/>
            <person name="Tsubouchi T."/>
            <person name="Morono Y."/>
            <person name="Uchiyama I."/>
            <person name="Ito T."/>
            <person name="Fujiyama A."/>
            <person name="Inagaki F."/>
            <person name="Takami H."/>
        </authorList>
    </citation>
    <scope>NUCLEOTIDE SEQUENCE</scope>
    <source>
        <strain evidence="2">Expedition CK06-06</strain>
    </source>
</reference>